<sequence length="531" mass="61046">MKKNLSIIVVIIISLLFLSKKNYSQSIELPDFVITGVQSVSIPTMKKNKSEYIPVISDEFLTPTYDPEDFTLTDYTSPIKKELELYKEPHGYNGLLKVGVGTQTLPIGDLYYNKSIGQFLFDTHIWGLNIREYIPNAGYNTSGGKVNFNYFINKRNLMFHGLSIRLDATFAREGYKLFGSISPTAVRENNFQKFNLSFINRLKKTLNYGFKINGRNVNLTKDDVKENRYDWSLFLKYNFGLFALGFDGLAISQDVIKDNGVLNKYSYFGGNAFVKLDRSELFYVKAGVHYSGQGPNSFFSPFGDISFFITEDVSIFASYYGGTEFFTVNDFITTNRYYKAADVDNVFQRTSSKISSVIKYEYERLLEINSGITFSRLNSYLYFEDNSVDGLFDVNSIDDVNRMALFFNITFNTPMFGKLYANVELQDVKTSTGKKLPYTPTLTTNFSYAYSFMNGLLGKIEFKYFEGNYADLNNTLKLPGYFNMSIYVRYNIIKPLAITATIDNLLNNNNYVFKNYREKPFDVIFGVEYNW</sequence>
<dbReference type="Pfam" id="PF00593">
    <property type="entry name" value="TonB_dep_Rec_b-barrel"/>
    <property type="match status" value="1"/>
</dbReference>
<name>A0A3B1CRR9_9ZZZZ</name>
<organism evidence="5">
    <name type="scientific">hydrothermal vent metagenome</name>
    <dbReference type="NCBI Taxonomy" id="652676"/>
    <lineage>
        <taxon>unclassified sequences</taxon>
        <taxon>metagenomes</taxon>
        <taxon>ecological metagenomes</taxon>
    </lineage>
</organism>
<proteinExistence type="predicted"/>
<evidence type="ECO:0000256" key="3">
    <source>
        <dbReference type="ARBA" id="ARBA00023237"/>
    </source>
</evidence>
<comment type="subcellular location">
    <subcellularLocation>
        <location evidence="1">Cell outer membrane</location>
    </subcellularLocation>
</comment>
<keyword evidence="3" id="KW-0998">Cell outer membrane</keyword>
<evidence type="ECO:0000259" key="4">
    <source>
        <dbReference type="Pfam" id="PF00593"/>
    </source>
</evidence>
<gene>
    <name evidence="5" type="ORF">MNBD_IGNAVI01-633</name>
</gene>
<evidence type="ECO:0000256" key="1">
    <source>
        <dbReference type="ARBA" id="ARBA00004442"/>
    </source>
</evidence>
<reference evidence="5" key="1">
    <citation type="submission" date="2018-06" db="EMBL/GenBank/DDBJ databases">
        <authorList>
            <person name="Zhirakovskaya E."/>
        </authorList>
    </citation>
    <scope>NUCLEOTIDE SEQUENCE</scope>
</reference>
<dbReference type="Gene3D" id="2.40.170.20">
    <property type="entry name" value="TonB-dependent receptor, beta-barrel domain"/>
    <property type="match status" value="1"/>
</dbReference>
<evidence type="ECO:0000313" key="5">
    <source>
        <dbReference type="EMBL" id="VAX26688.1"/>
    </source>
</evidence>
<dbReference type="InterPro" id="IPR036942">
    <property type="entry name" value="Beta-barrel_TonB_sf"/>
</dbReference>
<feature type="domain" description="TonB-dependent receptor-like beta-barrel" evidence="4">
    <location>
        <begin position="425"/>
        <end position="505"/>
    </location>
</feature>
<dbReference type="InterPro" id="IPR000531">
    <property type="entry name" value="Beta-barrel_TonB"/>
</dbReference>
<evidence type="ECO:0000256" key="2">
    <source>
        <dbReference type="ARBA" id="ARBA00023136"/>
    </source>
</evidence>
<dbReference type="SUPFAM" id="SSF56935">
    <property type="entry name" value="Porins"/>
    <property type="match status" value="1"/>
</dbReference>
<keyword evidence="2" id="KW-0472">Membrane</keyword>
<accession>A0A3B1CRR9</accession>
<protein>
    <recommendedName>
        <fullName evidence="4">TonB-dependent receptor-like beta-barrel domain-containing protein</fullName>
    </recommendedName>
</protein>
<dbReference type="AlphaFoldDB" id="A0A3B1CRR9"/>
<dbReference type="EMBL" id="UOGD01000353">
    <property type="protein sequence ID" value="VAX26688.1"/>
    <property type="molecule type" value="Genomic_DNA"/>
</dbReference>
<dbReference type="GO" id="GO:0009279">
    <property type="term" value="C:cell outer membrane"/>
    <property type="evidence" value="ECO:0007669"/>
    <property type="project" value="UniProtKB-SubCell"/>
</dbReference>